<dbReference type="Gene3D" id="3.80.30.20">
    <property type="entry name" value="tm_1862 like domain"/>
    <property type="match status" value="1"/>
</dbReference>
<keyword evidence="5" id="KW-0411">Iron-sulfur</keyword>
<dbReference type="Pfam" id="PF01938">
    <property type="entry name" value="TRAM"/>
    <property type="match status" value="1"/>
</dbReference>
<evidence type="ECO:0000313" key="9">
    <source>
        <dbReference type="Proteomes" id="UP000815325"/>
    </source>
</evidence>
<gene>
    <name evidence="8" type="ORF">DUNSADRAFT_819</name>
</gene>
<dbReference type="EMBL" id="MU069544">
    <property type="protein sequence ID" value="KAF5839418.1"/>
    <property type="molecule type" value="Genomic_DNA"/>
</dbReference>
<evidence type="ECO:0000256" key="5">
    <source>
        <dbReference type="ARBA" id="ARBA00023014"/>
    </source>
</evidence>
<keyword evidence="3" id="KW-0479">Metal-binding</keyword>
<dbReference type="InterPro" id="IPR002792">
    <property type="entry name" value="TRAM_dom"/>
</dbReference>
<sequence>MKRGYTHERYRAIIDNIRRYMPDASISGDAIVGFPGETEEQYLRTEALVREVGFDRVNTAAYSPRPNTPAAVWDNQVADLIKADRLNRLNRVVMEVAGERSQRFLNRTFEVLVEGVNPKNSEQAFGRIRQNKLAYFDGDGVALRGKLVHVHIHECRAFSLFGRIVEDPSAQDVFDARDAHPDSALAAV</sequence>
<evidence type="ECO:0000256" key="4">
    <source>
        <dbReference type="ARBA" id="ARBA00023004"/>
    </source>
</evidence>
<proteinExistence type="predicted"/>
<keyword evidence="1" id="KW-0004">4Fe-4S</keyword>
<dbReference type="PANTHER" id="PTHR43020">
    <property type="entry name" value="CDK5 REGULATORY SUBUNIT-ASSOCIATED PROTEIN 1"/>
    <property type="match status" value="1"/>
</dbReference>
<name>A0ABQ7GXW7_DUNSA</name>
<feature type="domain" description="Radical SAM core" evidence="7">
    <location>
        <begin position="1"/>
        <end position="100"/>
    </location>
</feature>
<feature type="domain" description="TRAM" evidence="6">
    <location>
        <begin position="102"/>
        <end position="166"/>
    </location>
</feature>
<accession>A0ABQ7GXW7</accession>
<evidence type="ECO:0000313" key="8">
    <source>
        <dbReference type="EMBL" id="KAF5839418.1"/>
    </source>
</evidence>
<evidence type="ECO:0000259" key="6">
    <source>
        <dbReference type="PROSITE" id="PS50926"/>
    </source>
</evidence>
<reference evidence="8" key="1">
    <citation type="submission" date="2017-08" db="EMBL/GenBank/DDBJ databases">
        <authorList>
            <person name="Polle J.E."/>
            <person name="Barry K."/>
            <person name="Cushman J."/>
            <person name="Schmutz J."/>
            <person name="Tran D."/>
            <person name="Hathwaick L.T."/>
            <person name="Yim W.C."/>
            <person name="Jenkins J."/>
            <person name="Mckie-Krisberg Z.M."/>
            <person name="Prochnik S."/>
            <person name="Lindquist E."/>
            <person name="Dockter R.B."/>
            <person name="Adam C."/>
            <person name="Molina H."/>
            <person name="Bunkerborg J."/>
            <person name="Jin E."/>
            <person name="Buchheim M."/>
            <person name="Magnuson J."/>
        </authorList>
    </citation>
    <scope>NUCLEOTIDE SEQUENCE</scope>
    <source>
        <strain evidence="8">CCAP 19/18</strain>
    </source>
</reference>
<dbReference type="PROSITE" id="PS50926">
    <property type="entry name" value="TRAM"/>
    <property type="match status" value="1"/>
</dbReference>
<dbReference type="PROSITE" id="PS51918">
    <property type="entry name" value="RADICAL_SAM"/>
    <property type="match status" value="1"/>
</dbReference>
<comment type="caution">
    <text evidence="8">The sequence shown here is derived from an EMBL/GenBank/DDBJ whole genome shotgun (WGS) entry which is preliminary data.</text>
</comment>
<dbReference type="InterPro" id="IPR023404">
    <property type="entry name" value="rSAM_horseshoe"/>
</dbReference>
<protein>
    <submittedName>
        <fullName evidence="8">tRNA-I(6)A37 thiotransferase enzyme MiaB</fullName>
    </submittedName>
</protein>
<dbReference type="InterPro" id="IPR058240">
    <property type="entry name" value="rSAM_sf"/>
</dbReference>
<organism evidence="8 9">
    <name type="scientific">Dunaliella salina</name>
    <name type="common">Green alga</name>
    <name type="synonym">Protococcus salinus</name>
    <dbReference type="NCBI Taxonomy" id="3046"/>
    <lineage>
        <taxon>Eukaryota</taxon>
        <taxon>Viridiplantae</taxon>
        <taxon>Chlorophyta</taxon>
        <taxon>core chlorophytes</taxon>
        <taxon>Chlorophyceae</taxon>
        <taxon>CS clade</taxon>
        <taxon>Chlamydomonadales</taxon>
        <taxon>Dunaliellaceae</taxon>
        <taxon>Dunaliella</taxon>
    </lineage>
</organism>
<evidence type="ECO:0000256" key="3">
    <source>
        <dbReference type="ARBA" id="ARBA00022723"/>
    </source>
</evidence>
<keyword evidence="4" id="KW-0408">Iron</keyword>
<evidence type="ECO:0000259" key="7">
    <source>
        <dbReference type="PROSITE" id="PS51918"/>
    </source>
</evidence>
<dbReference type="InterPro" id="IPR007197">
    <property type="entry name" value="rSAM"/>
</dbReference>
<keyword evidence="9" id="KW-1185">Reference proteome</keyword>
<evidence type="ECO:0000256" key="1">
    <source>
        <dbReference type="ARBA" id="ARBA00022485"/>
    </source>
</evidence>
<dbReference type="SUPFAM" id="SSF102114">
    <property type="entry name" value="Radical SAM enzymes"/>
    <property type="match status" value="1"/>
</dbReference>
<evidence type="ECO:0000256" key="2">
    <source>
        <dbReference type="ARBA" id="ARBA00022691"/>
    </source>
</evidence>
<keyword evidence="2" id="KW-0949">S-adenosyl-L-methionine</keyword>
<dbReference type="PANTHER" id="PTHR43020:SF2">
    <property type="entry name" value="MITOCHONDRIAL TRNA METHYLTHIOTRANSFERASE CDK5RAP1"/>
    <property type="match status" value="1"/>
</dbReference>
<dbReference type="Proteomes" id="UP000815325">
    <property type="component" value="Unassembled WGS sequence"/>
</dbReference>